<protein>
    <submittedName>
        <fullName evidence="2">Uncharacterized protein</fullName>
    </submittedName>
</protein>
<organism evidence="2">
    <name type="scientific">Rhodococcus sp. NS1</name>
    <dbReference type="NCBI Taxonomy" id="402236"/>
    <lineage>
        <taxon>Bacteria</taxon>
        <taxon>Bacillati</taxon>
        <taxon>Actinomycetota</taxon>
        <taxon>Actinomycetes</taxon>
        <taxon>Mycobacteriales</taxon>
        <taxon>Nocardiaceae</taxon>
        <taxon>Rhodococcus</taxon>
    </lineage>
</organism>
<feature type="compositionally biased region" description="Basic residues" evidence="1">
    <location>
        <begin position="1"/>
        <end position="23"/>
    </location>
</feature>
<dbReference type="EMBL" id="KJ605395">
    <property type="protein sequence ID" value="AIU93964.1"/>
    <property type="molecule type" value="Genomic_DNA"/>
</dbReference>
<accession>A0A097SR10</accession>
<gene>
    <name evidence="2" type="ORF">LRS1606.530</name>
</gene>
<proteinExistence type="predicted"/>
<reference evidence="2" key="1">
    <citation type="submission" date="2014-03" db="EMBL/GenBank/DDBJ databases">
        <authorList>
            <person name="Zhang G."/>
            <person name="Zhu L."/>
            <person name="Fang P."/>
        </authorList>
    </citation>
    <scope>NUCLEOTIDE SEQUENCE</scope>
    <source>
        <strain evidence="2">NS1</strain>
        <plasmid evidence="2">pNSL1</plasmid>
    </source>
</reference>
<evidence type="ECO:0000256" key="1">
    <source>
        <dbReference type="SAM" id="MobiDB-lite"/>
    </source>
</evidence>
<keyword evidence="2" id="KW-0614">Plasmid</keyword>
<name>A0A097SR10_9NOCA</name>
<evidence type="ECO:0000313" key="2">
    <source>
        <dbReference type="EMBL" id="AIU93964.1"/>
    </source>
</evidence>
<dbReference type="AlphaFoldDB" id="A0A097SR10"/>
<feature type="region of interest" description="Disordered" evidence="1">
    <location>
        <begin position="1"/>
        <end position="45"/>
    </location>
</feature>
<sequence length="125" mass="13412">MGHRRTQHHRRAHPPPAPSHHRSPSPNSSTTSRIHHVPVKPESRSAADLFGAQPCSHVEFDECAGRIEEIHAPSGATHTLSCSSTFTAGSGSSTDMNTTAPTRLPDHATGASKVAGRALRRDRRS</sequence>
<geneLocation type="plasmid" evidence="2">
    <name>pNSL1</name>
</geneLocation>
<feature type="region of interest" description="Disordered" evidence="1">
    <location>
        <begin position="86"/>
        <end position="125"/>
    </location>
</feature>